<dbReference type="InterPro" id="IPR036412">
    <property type="entry name" value="HAD-like_sf"/>
</dbReference>
<dbReference type="PANTHER" id="PTHR19288:SF95">
    <property type="entry name" value="D-GLYCEROL 3-PHOSPHATE PHOSPHATASE"/>
    <property type="match status" value="1"/>
</dbReference>
<organism evidence="2 3">
    <name type="scientific">Homoserinibacter gongjuensis</name>
    <dbReference type="NCBI Taxonomy" id="1162968"/>
    <lineage>
        <taxon>Bacteria</taxon>
        <taxon>Bacillati</taxon>
        <taxon>Actinomycetota</taxon>
        <taxon>Actinomycetes</taxon>
        <taxon>Micrococcales</taxon>
        <taxon>Microbacteriaceae</taxon>
        <taxon>Homoserinibacter</taxon>
    </lineage>
</organism>
<dbReference type="NCBIfam" id="TIGR01460">
    <property type="entry name" value="HAD-SF-IIA"/>
    <property type="match status" value="1"/>
</dbReference>
<evidence type="ECO:0008006" key="4">
    <source>
        <dbReference type="Google" id="ProtNLM"/>
    </source>
</evidence>
<accession>A0ABQ6JYZ9</accession>
<name>A0ABQ6JYZ9_9MICO</name>
<dbReference type="InterPro" id="IPR006357">
    <property type="entry name" value="HAD-SF_hydro_IIA"/>
</dbReference>
<dbReference type="Pfam" id="PF13242">
    <property type="entry name" value="Hydrolase_like"/>
    <property type="match status" value="1"/>
</dbReference>
<feature type="compositionally biased region" description="Polar residues" evidence="1">
    <location>
        <begin position="257"/>
        <end position="275"/>
    </location>
</feature>
<protein>
    <recommendedName>
        <fullName evidence="4">Haloacid dehalogenase</fullName>
    </recommendedName>
</protein>
<gene>
    <name evidence="2" type="ORF">GCM10025869_34010</name>
</gene>
<feature type="region of interest" description="Disordered" evidence="1">
    <location>
        <begin position="334"/>
        <end position="361"/>
    </location>
</feature>
<evidence type="ECO:0000313" key="3">
    <source>
        <dbReference type="Proteomes" id="UP001157069"/>
    </source>
</evidence>
<evidence type="ECO:0000313" key="2">
    <source>
        <dbReference type="EMBL" id="GMA92872.1"/>
    </source>
</evidence>
<sequence>MSGAVGAAPLDGVDVVLADLDGVVYASHAAIPHAVEALNAAAASGRRLGYLTNNASRTSEAVAAQLRELGLAADPDDVVSSPQAAVVLLRDLVPEGATVLVVGGAGLIEAVAGAGFRVTRSADESPAAVVQGFAPEVAWTDLAEAAFALKGGEAGIPWVATNTDWTIPQARGTAPGNGTLVSAVHTAVGRLPVVAGKPERALFDVATARFGAQHPLFIGDRLDTDILGRGAPACRPCSCSQESTARSSCWRRPPTRAPTSCSPTSAGSPSPIRSWSTRRMRAVTAACGSAMPSCCTAAPRSGSRHPVRRSTASAPRRTRCGARACRSTRSTWRPNYIRDVTDQASENPTPASSDDEPSALVSRLRVIEDQPLGDRADALAQVHDELRARLESGDAPRAHA</sequence>
<feature type="compositionally biased region" description="Polar residues" evidence="1">
    <location>
        <begin position="342"/>
        <end position="352"/>
    </location>
</feature>
<evidence type="ECO:0000256" key="1">
    <source>
        <dbReference type="SAM" id="MobiDB-lite"/>
    </source>
</evidence>
<proteinExistence type="predicted"/>
<dbReference type="Gene3D" id="3.40.50.1000">
    <property type="entry name" value="HAD superfamily/HAD-like"/>
    <property type="match status" value="2"/>
</dbReference>
<feature type="region of interest" description="Disordered" evidence="1">
    <location>
        <begin position="294"/>
        <end position="320"/>
    </location>
</feature>
<dbReference type="EMBL" id="BSVA01000001">
    <property type="protein sequence ID" value="GMA92872.1"/>
    <property type="molecule type" value="Genomic_DNA"/>
</dbReference>
<dbReference type="InterPro" id="IPR023214">
    <property type="entry name" value="HAD_sf"/>
</dbReference>
<reference evidence="3" key="1">
    <citation type="journal article" date="2019" name="Int. J. Syst. Evol. Microbiol.">
        <title>The Global Catalogue of Microorganisms (GCM) 10K type strain sequencing project: providing services to taxonomists for standard genome sequencing and annotation.</title>
        <authorList>
            <consortium name="The Broad Institute Genomics Platform"/>
            <consortium name="The Broad Institute Genome Sequencing Center for Infectious Disease"/>
            <person name="Wu L."/>
            <person name="Ma J."/>
        </authorList>
    </citation>
    <scope>NUCLEOTIDE SEQUENCE [LARGE SCALE GENOMIC DNA]</scope>
    <source>
        <strain evidence="3">NBRC 108755</strain>
    </source>
</reference>
<dbReference type="Proteomes" id="UP001157069">
    <property type="component" value="Unassembled WGS sequence"/>
</dbReference>
<comment type="caution">
    <text evidence="2">The sequence shown here is derived from an EMBL/GenBank/DDBJ whole genome shotgun (WGS) entry which is preliminary data.</text>
</comment>
<keyword evidence="3" id="KW-1185">Reference proteome</keyword>
<feature type="region of interest" description="Disordered" evidence="1">
    <location>
        <begin position="248"/>
        <end position="277"/>
    </location>
</feature>
<dbReference type="Pfam" id="PF13344">
    <property type="entry name" value="Hydrolase_6"/>
    <property type="match status" value="1"/>
</dbReference>
<dbReference type="PANTHER" id="PTHR19288">
    <property type="entry name" value="4-NITROPHENYLPHOSPHATASE-RELATED"/>
    <property type="match status" value="1"/>
</dbReference>
<dbReference type="SUPFAM" id="SSF56784">
    <property type="entry name" value="HAD-like"/>
    <property type="match status" value="1"/>
</dbReference>